<feature type="region of interest" description="Disordered" evidence="2">
    <location>
        <begin position="57"/>
        <end position="107"/>
    </location>
</feature>
<dbReference type="HOGENOM" id="CLU_584338_0_0_1"/>
<dbReference type="CDD" id="cd15466">
    <property type="entry name" value="CLU-central"/>
    <property type="match status" value="1"/>
</dbReference>
<sequence length="546" mass="61019">MPRMDYLHRIAVLELIVRATKHIYYTYMQNTEPLHLSAAISHFLNCLLTTGPVNPAVSSEEAHKKRGNGGKHNKHKSSKGGKGQQQQQATGNQNGSLSGSSNGSSASDWTLMTPRSLWQQIRKEAKVYWDWELDCDSIETAVSKFGILRISLMRAFCLKVGIQVLLREYNFESKHKPTFGDDDIVNVFPIVKHISPRATDAYNFYTTGQAKIQQGLFKEGYELISGALNLLNNVFGALHQENGSCLRMLARLSYLLGDAQDALAIQQRAVIMSERVNGMDHPSTILEYTHLSLYSFANGHVGMSLKLLYRARYLMVLICGEDHPEVALIDSNISLILHALGEYELSLRFIEHALKLNLKYFGDKDMHVALSYHLMARTQSCMGDFRSALNNEKETYSFYKSQFGENHEKTRDSAECLRLLTQQAVLLQRKMNDIYSSGKLTSDLPPIHITPPSMGSVLDMLNTINGILFVKISRKDIVKVRSEIEKHFKTDSTENEVDDAINSIVAAANNNGEGEDVVPKDVKEQPEAGKQLTNGDKAAATEATSS</sequence>
<dbReference type="OMA" id="YEIASCA"/>
<dbReference type="PhylomeDB" id="B4QHG9"/>
<dbReference type="SUPFAM" id="SSF48452">
    <property type="entry name" value="TPR-like"/>
    <property type="match status" value="2"/>
</dbReference>
<name>B4QHG9_DROSI</name>
<dbReference type="Pfam" id="PF13424">
    <property type="entry name" value="TPR_12"/>
    <property type="match status" value="1"/>
</dbReference>
<evidence type="ECO:0000313" key="4">
    <source>
        <dbReference type="EMBL" id="EDX07314.1"/>
    </source>
</evidence>
<keyword evidence="5" id="KW-1185">Reference proteome</keyword>
<dbReference type="AlphaFoldDB" id="B4QHG9"/>
<dbReference type="FunFam" id="1.25.40.10:FF:000099">
    <property type="entry name" value="Clustered mitochondria protein homolog"/>
    <property type="match status" value="1"/>
</dbReference>
<dbReference type="EMBL" id="CM000362">
    <property type="protein sequence ID" value="EDX07314.1"/>
    <property type="molecule type" value="Genomic_DNA"/>
</dbReference>
<dbReference type="STRING" id="7240.B4QHG9"/>
<dbReference type="PANTHER" id="PTHR12601:SF6">
    <property type="entry name" value="CLUSTERED MITOCHONDRIA PROTEIN HOMOLOG"/>
    <property type="match status" value="1"/>
</dbReference>
<proteinExistence type="predicted"/>
<dbReference type="InterPro" id="IPR033646">
    <property type="entry name" value="CLU-central"/>
</dbReference>
<dbReference type="GO" id="GO:0003729">
    <property type="term" value="F:mRNA binding"/>
    <property type="evidence" value="ECO:0007669"/>
    <property type="project" value="EnsemblMetazoa"/>
</dbReference>
<evidence type="ECO:0000256" key="2">
    <source>
        <dbReference type="SAM" id="MobiDB-lite"/>
    </source>
</evidence>
<keyword evidence="1" id="KW-0963">Cytoplasm</keyword>
<dbReference type="Pfam" id="PF13374">
    <property type="entry name" value="TPR_10"/>
    <property type="match status" value="1"/>
</dbReference>
<protein>
    <submittedName>
        <fullName evidence="4">GD11170</fullName>
    </submittedName>
</protein>
<feature type="compositionally biased region" description="Basic and acidic residues" evidence="2">
    <location>
        <begin position="517"/>
        <end position="527"/>
    </location>
</feature>
<dbReference type="Pfam" id="PF12807">
    <property type="entry name" value="eIF3_p135"/>
    <property type="match status" value="1"/>
</dbReference>
<dbReference type="Gene3D" id="1.25.40.10">
    <property type="entry name" value="Tetratricopeptide repeat domain"/>
    <property type="match status" value="1"/>
</dbReference>
<feature type="domain" description="CLU central" evidence="3">
    <location>
        <begin position="3"/>
        <end position="171"/>
    </location>
</feature>
<evidence type="ECO:0000259" key="3">
    <source>
        <dbReference type="Pfam" id="PF12807"/>
    </source>
</evidence>
<dbReference type="OrthoDB" id="1414216at2759"/>
<dbReference type="Bgee" id="FBgn0182925">
    <property type="expression patterns" value="Expressed in embryo and 3 other cell types or tissues"/>
</dbReference>
<organism evidence="4 5">
    <name type="scientific">Drosophila simulans</name>
    <name type="common">Fruit fly</name>
    <dbReference type="NCBI Taxonomy" id="7240"/>
    <lineage>
        <taxon>Eukaryota</taxon>
        <taxon>Metazoa</taxon>
        <taxon>Ecdysozoa</taxon>
        <taxon>Arthropoda</taxon>
        <taxon>Hexapoda</taxon>
        <taxon>Insecta</taxon>
        <taxon>Pterygota</taxon>
        <taxon>Neoptera</taxon>
        <taxon>Endopterygota</taxon>
        <taxon>Diptera</taxon>
        <taxon>Brachycera</taxon>
        <taxon>Muscomorpha</taxon>
        <taxon>Ephydroidea</taxon>
        <taxon>Drosophilidae</taxon>
        <taxon>Drosophila</taxon>
        <taxon>Sophophora</taxon>
    </lineage>
</organism>
<feature type="compositionally biased region" description="Basic residues" evidence="2">
    <location>
        <begin position="64"/>
        <end position="79"/>
    </location>
</feature>
<dbReference type="InterPro" id="IPR027523">
    <property type="entry name" value="CLU_prot"/>
</dbReference>
<dbReference type="InterPro" id="IPR011990">
    <property type="entry name" value="TPR-like_helical_dom_sf"/>
</dbReference>
<dbReference type="GO" id="GO:0005829">
    <property type="term" value="C:cytosol"/>
    <property type="evidence" value="ECO:0007669"/>
    <property type="project" value="EnsemblMetazoa"/>
</dbReference>
<gene>
    <name evidence="4" type="primary">Dsim\GD11170</name>
    <name evidence="4" type="ORF">Dsim_GD11170</name>
</gene>
<feature type="compositionally biased region" description="Low complexity" evidence="2">
    <location>
        <begin position="84"/>
        <end position="107"/>
    </location>
</feature>
<accession>B4QHG9</accession>
<dbReference type="Proteomes" id="UP000000304">
    <property type="component" value="Chromosome 2R"/>
</dbReference>
<dbReference type="GO" id="GO:0048312">
    <property type="term" value="P:intracellular distribution of mitochondria"/>
    <property type="evidence" value="ECO:0007669"/>
    <property type="project" value="TreeGrafter"/>
</dbReference>
<dbReference type="GO" id="GO:0007005">
    <property type="term" value="P:mitochondrion organization"/>
    <property type="evidence" value="ECO:0007669"/>
    <property type="project" value="EnsemblMetazoa"/>
</dbReference>
<evidence type="ECO:0000313" key="5">
    <source>
        <dbReference type="Proteomes" id="UP000000304"/>
    </source>
</evidence>
<dbReference type="SMR" id="B4QHG9"/>
<dbReference type="GO" id="GO:0033750">
    <property type="term" value="P:ribosome localization"/>
    <property type="evidence" value="ECO:0007669"/>
    <property type="project" value="EnsemblMetazoa"/>
</dbReference>
<evidence type="ECO:0000256" key="1">
    <source>
        <dbReference type="ARBA" id="ARBA00022490"/>
    </source>
</evidence>
<dbReference type="GO" id="GO:0043022">
    <property type="term" value="F:ribosome binding"/>
    <property type="evidence" value="ECO:0007669"/>
    <property type="project" value="EnsemblMetazoa"/>
</dbReference>
<feature type="region of interest" description="Disordered" evidence="2">
    <location>
        <begin position="508"/>
        <end position="546"/>
    </location>
</feature>
<dbReference type="GO" id="GO:0055059">
    <property type="term" value="P:asymmetric neuroblast division"/>
    <property type="evidence" value="ECO:0007669"/>
    <property type="project" value="EnsemblMetazoa"/>
</dbReference>
<reference evidence="4 5" key="1">
    <citation type="journal article" date="2007" name="Nature">
        <title>Evolution of genes and genomes on the Drosophila phylogeny.</title>
        <authorList>
            <consortium name="Drosophila 12 Genomes Consortium"/>
            <person name="Clark A.G."/>
            <person name="Eisen M.B."/>
            <person name="Smith D.R."/>
            <person name="Bergman C.M."/>
            <person name="Oliver B."/>
            <person name="Markow T.A."/>
            <person name="Kaufman T.C."/>
            <person name="Kellis M."/>
            <person name="Gelbart W."/>
            <person name="Iyer V.N."/>
            <person name="Pollard D.A."/>
            <person name="Sackton T.B."/>
            <person name="Larracuente A.M."/>
            <person name="Singh N.D."/>
            <person name="Abad J.P."/>
            <person name="Abt D.N."/>
            <person name="Adryan B."/>
            <person name="Aguade M."/>
            <person name="Akashi H."/>
            <person name="Anderson W.W."/>
            <person name="Aquadro C.F."/>
            <person name="Ardell D.H."/>
            <person name="Arguello R."/>
            <person name="Artieri C.G."/>
            <person name="Barbash D.A."/>
            <person name="Barker D."/>
            <person name="Barsanti P."/>
            <person name="Batterham P."/>
            <person name="Batzoglou S."/>
            <person name="Begun D."/>
            <person name="Bhutkar A."/>
            <person name="Blanco E."/>
            <person name="Bosak S.A."/>
            <person name="Bradley R.K."/>
            <person name="Brand A.D."/>
            <person name="Brent M.R."/>
            <person name="Brooks A.N."/>
            <person name="Brown R.H."/>
            <person name="Butlin R.K."/>
            <person name="Caggese C."/>
            <person name="Calvi B.R."/>
            <person name="Bernardo de Carvalho A."/>
            <person name="Caspi A."/>
            <person name="Castrezana S."/>
            <person name="Celniker S.E."/>
            <person name="Chang J.L."/>
            <person name="Chapple C."/>
            <person name="Chatterji S."/>
            <person name="Chinwalla A."/>
            <person name="Civetta A."/>
            <person name="Clifton S.W."/>
            <person name="Comeron J.M."/>
            <person name="Costello J.C."/>
            <person name="Coyne J.A."/>
            <person name="Daub J."/>
            <person name="David R.G."/>
            <person name="Delcher A.L."/>
            <person name="Delehaunty K."/>
            <person name="Do C.B."/>
            <person name="Ebling H."/>
            <person name="Edwards K."/>
            <person name="Eickbush T."/>
            <person name="Evans J.D."/>
            <person name="Filipski A."/>
            <person name="Findeiss S."/>
            <person name="Freyhult E."/>
            <person name="Fulton L."/>
            <person name="Fulton R."/>
            <person name="Garcia A.C."/>
            <person name="Gardiner A."/>
            <person name="Garfield D.A."/>
            <person name="Garvin B.E."/>
            <person name="Gibson G."/>
            <person name="Gilbert D."/>
            <person name="Gnerre S."/>
            <person name="Godfrey J."/>
            <person name="Good R."/>
            <person name="Gotea V."/>
            <person name="Gravely B."/>
            <person name="Greenberg A.J."/>
            <person name="Griffiths-Jones S."/>
            <person name="Gross S."/>
            <person name="Guigo R."/>
            <person name="Gustafson E.A."/>
            <person name="Haerty W."/>
            <person name="Hahn M.W."/>
            <person name="Halligan D.L."/>
            <person name="Halpern A.L."/>
            <person name="Halter G.M."/>
            <person name="Han M.V."/>
            <person name="Heger A."/>
            <person name="Hillier L."/>
            <person name="Hinrichs A.S."/>
            <person name="Holmes I."/>
            <person name="Hoskins R.A."/>
            <person name="Hubisz M.J."/>
            <person name="Hultmark D."/>
            <person name="Huntley M.A."/>
            <person name="Jaffe D.B."/>
            <person name="Jagadeeshan S."/>
            <person name="Jeck W.R."/>
            <person name="Johnson J."/>
            <person name="Jones C.D."/>
            <person name="Jordan W.C."/>
            <person name="Karpen G.H."/>
            <person name="Kataoka E."/>
            <person name="Keightley P.D."/>
            <person name="Kheradpour P."/>
            <person name="Kirkness E.F."/>
            <person name="Koerich L.B."/>
            <person name="Kristiansen K."/>
            <person name="Kudrna D."/>
            <person name="Kulathinal R.J."/>
            <person name="Kumar S."/>
            <person name="Kwok R."/>
            <person name="Lander E."/>
            <person name="Langley C.H."/>
            <person name="Lapoint R."/>
            <person name="Lazzaro B.P."/>
            <person name="Lee S.J."/>
            <person name="Levesque L."/>
            <person name="Li R."/>
            <person name="Lin C.F."/>
            <person name="Lin M.F."/>
            <person name="Lindblad-Toh K."/>
            <person name="Llopart A."/>
            <person name="Long M."/>
            <person name="Low L."/>
            <person name="Lozovsky E."/>
            <person name="Lu J."/>
            <person name="Luo M."/>
            <person name="Machado C.A."/>
            <person name="Makalowski W."/>
            <person name="Marzo M."/>
            <person name="Matsuda M."/>
            <person name="Matzkin L."/>
            <person name="McAllister B."/>
            <person name="McBride C.S."/>
            <person name="McKernan B."/>
            <person name="McKernan K."/>
            <person name="Mendez-Lago M."/>
            <person name="Minx P."/>
            <person name="Mollenhauer M.U."/>
            <person name="Montooth K."/>
            <person name="Mount S.M."/>
            <person name="Mu X."/>
            <person name="Myers E."/>
            <person name="Negre B."/>
            <person name="Newfeld S."/>
            <person name="Nielsen R."/>
            <person name="Noor M.A."/>
            <person name="O'Grady P."/>
            <person name="Pachter L."/>
            <person name="Papaceit M."/>
            <person name="Parisi M.J."/>
            <person name="Parisi M."/>
            <person name="Parts L."/>
            <person name="Pedersen J.S."/>
            <person name="Pesole G."/>
            <person name="Phillippy A.M."/>
            <person name="Ponting C.P."/>
            <person name="Pop M."/>
            <person name="Porcelli D."/>
            <person name="Powell J.R."/>
            <person name="Prohaska S."/>
            <person name="Pruitt K."/>
            <person name="Puig M."/>
            <person name="Quesneville H."/>
            <person name="Ram K.R."/>
            <person name="Rand D."/>
            <person name="Rasmussen M.D."/>
            <person name="Reed L.K."/>
            <person name="Reenan R."/>
            <person name="Reily A."/>
            <person name="Remington K.A."/>
            <person name="Rieger T.T."/>
            <person name="Ritchie M.G."/>
            <person name="Robin C."/>
            <person name="Rogers Y.H."/>
            <person name="Rohde C."/>
            <person name="Rozas J."/>
            <person name="Rubenfield M.J."/>
            <person name="Ruiz A."/>
            <person name="Russo S."/>
            <person name="Salzberg S.L."/>
            <person name="Sanchez-Gracia A."/>
            <person name="Saranga D.J."/>
            <person name="Sato H."/>
            <person name="Schaeffer S.W."/>
            <person name="Schatz M.C."/>
            <person name="Schlenke T."/>
            <person name="Schwartz R."/>
            <person name="Segarra C."/>
            <person name="Singh R.S."/>
            <person name="Sirot L."/>
            <person name="Sirota M."/>
            <person name="Sisneros N.B."/>
            <person name="Smith C.D."/>
            <person name="Smith T.F."/>
            <person name="Spieth J."/>
            <person name="Stage D.E."/>
            <person name="Stark A."/>
            <person name="Stephan W."/>
            <person name="Strausberg R.L."/>
            <person name="Strempel S."/>
            <person name="Sturgill D."/>
            <person name="Sutton G."/>
            <person name="Sutton G.G."/>
            <person name="Tao W."/>
            <person name="Teichmann S."/>
            <person name="Tobari Y.N."/>
            <person name="Tomimura Y."/>
            <person name="Tsolas J.M."/>
            <person name="Valente V.L."/>
            <person name="Venter E."/>
            <person name="Venter J.C."/>
            <person name="Vicario S."/>
            <person name="Vieira F.G."/>
            <person name="Vilella A.J."/>
            <person name="Villasante A."/>
            <person name="Walenz B."/>
            <person name="Wang J."/>
            <person name="Wasserman M."/>
            <person name="Watts T."/>
            <person name="Wilson D."/>
            <person name="Wilson R.K."/>
            <person name="Wing R.A."/>
            <person name="Wolfner M.F."/>
            <person name="Wong A."/>
            <person name="Wong G.K."/>
            <person name="Wu C.I."/>
            <person name="Wu G."/>
            <person name="Yamamoto D."/>
            <person name="Yang H.P."/>
            <person name="Yang S.P."/>
            <person name="Yorke J.A."/>
            <person name="Yoshida K."/>
            <person name="Zdobnov E."/>
            <person name="Zhang P."/>
            <person name="Zhang Y."/>
            <person name="Zimin A.V."/>
            <person name="Baldwin J."/>
            <person name="Abdouelleil A."/>
            <person name="Abdulkadir J."/>
            <person name="Abebe A."/>
            <person name="Abera B."/>
            <person name="Abreu J."/>
            <person name="Acer S.C."/>
            <person name="Aftuck L."/>
            <person name="Alexander A."/>
            <person name="An P."/>
            <person name="Anderson E."/>
            <person name="Anderson S."/>
            <person name="Arachi H."/>
            <person name="Azer M."/>
            <person name="Bachantsang P."/>
            <person name="Barry A."/>
            <person name="Bayul T."/>
            <person name="Berlin A."/>
            <person name="Bessette D."/>
            <person name="Bloom T."/>
            <person name="Blye J."/>
            <person name="Boguslavskiy L."/>
            <person name="Bonnet C."/>
            <person name="Boukhgalter B."/>
            <person name="Bourzgui I."/>
            <person name="Brown A."/>
            <person name="Cahill P."/>
            <person name="Channer S."/>
            <person name="Cheshatsang Y."/>
            <person name="Chuda L."/>
            <person name="Citroen M."/>
            <person name="Collymore A."/>
            <person name="Cooke P."/>
            <person name="Costello M."/>
            <person name="D'Aco K."/>
            <person name="Daza R."/>
            <person name="De Haan G."/>
            <person name="DeGray S."/>
            <person name="DeMaso C."/>
            <person name="Dhargay N."/>
            <person name="Dooley K."/>
            <person name="Dooley E."/>
            <person name="Doricent M."/>
            <person name="Dorje P."/>
            <person name="Dorjee K."/>
            <person name="Dupes A."/>
            <person name="Elong R."/>
            <person name="Falk J."/>
            <person name="Farina A."/>
            <person name="Faro S."/>
            <person name="Ferguson D."/>
            <person name="Fisher S."/>
            <person name="Foley C.D."/>
            <person name="Franke A."/>
            <person name="Friedrich D."/>
            <person name="Gadbois L."/>
            <person name="Gearin G."/>
            <person name="Gearin C.R."/>
            <person name="Giannoukos G."/>
            <person name="Goode T."/>
            <person name="Graham J."/>
            <person name="Grandbois E."/>
            <person name="Grewal S."/>
            <person name="Gyaltsen K."/>
            <person name="Hafez N."/>
            <person name="Hagos B."/>
            <person name="Hall J."/>
            <person name="Henson C."/>
            <person name="Hollinger A."/>
            <person name="Honan T."/>
            <person name="Huard M.D."/>
            <person name="Hughes L."/>
            <person name="Hurhula B."/>
            <person name="Husby M.E."/>
            <person name="Kamat A."/>
            <person name="Kanga B."/>
            <person name="Kashin S."/>
            <person name="Khazanovich D."/>
            <person name="Kisner P."/>
            <person name="Lance K."/>
            <person name="Lara M."/>
            <person name="Lee W."/>
            <person name="Lennon N."/>
            <person name="Letendre F."/>
            <person name="LeVine R."/>
            <person name="Lipovsky A."/>
            <person name="Liu X."/>
            <person name="Liu J."/>
            <person name="Liu S."/>
            <person name="Lokyitsang T."/>
            <person name="Lokyitsang Y."/>
            <person name="Lubonja R."/>
            <person name="Lui A."/>
            <person name="MacDonald P."/>
            <person name="Magnisalis V."/>
            <person name="Maru K."/>
            <person name="Matthews C."/>
            <person name="McCusker W."/>
            <person name="McDonough S."/>
            <person name="Mehta T."/>
            <person name="Meldrim J."/>
            <person name="Meneus L."/>
            <person name="Mihai O."/>
            <person name="Mihalev A."/>
            <person name="Mihova T."/>
            <person name="Mittelman R."/>
            <person name="Mlenga V."/>
            <person name="Montmayeur A."/>
            <person name="Mulrain L."/>
            <person name="Navidi A."/>
            <person name="Naylor J."/>
            <person name="Negash T."/>
            <person name="Nguyen T."/>
            <person name="Nguyen N."/>
            <person name="Nicol R."/>
            <person name="Norbu C."/>
            <person name="Norbu N."/>
            <person name="Novod N."/>
            <person name="O'Neill B."/>
            <person name="Osman S."/>
            <person name="Markiewicz E."/>
            <person name="Oyono O.L."/>
            <person name="Patti C."/>
            <person name="Phunkhang P."/>
            <person name="Pierre F."/>
            <person name="Priest M."/>
            <person name="Raghuraman S."/>
            <person name="Rege F."/>
            <person name="Reyes R."/>
            <person name="Rise C."/>
            <person name="Rogov P."/>
            <person name="Ross K."/>
            <person name="Ryan E."/>
            <person name="Settipalli S."/>
            <person name="Shea T."/>
            <person name="Sherpa N."/>
            <person name="Shi L."/>
            <person name="Shih D."/>
            <person name="Sparrow T."/>
            <person name="Spaulding J."/>
            <person name="Stalker J."/>
            <person name="Stange-Thomann N."/>
            <person name="Stavropoulos S."/>
            <person name="Stone C."/>
            <person name="Strader C."/>
            <person name="Tesfaye S."/>
            <person name="Thomson T."/>
            <person name="Thoulutsang Y."/>
            <person name="Thoulutsang D."/>
            <person name="Topham K."/>
            <person name="Topping I."/>
            <person name="Tsamla T."/>
            <person name="Vassiliev H."/>
            <person name="Vo A."/>
            <person name="Wangchuk T."/>
            <person name="Wangdi T."/>
            <person name="Weiand M."/>
            <person name="Wilkinson J."/>
            <person name="Wilson A."/>
            <person name="Yadav S."/>
            <person name="Young G."/>
            <person name="Yu Q."/>
            <person name="Zembek L."/>
            <person name="Zhong D."/>
            <person name="Zimmer A."/>
            <person name="Zwirko Z."/>
            <person name="Jaffe D.B."/>
            <person name="Alvarez P."/>
            <person name="Brockman W."/>
            <person name="Butler J."/>
            <person name="Chin C."/>
            <person name="Gnerre S."/>
            <person name="Grabherr M."/>
            <person name="Kleber M."/>
            <person name="Mauceli E."/>
            <person name="MacCallum I."/>
        </authorList>
    </citation>
    <scope>NUCLEOTIDE SEQUENCE [LARGE SCALE GENOMIC DNA]</scope>
    <source>
        <strain evidence="5">white501</strain>
    </source>
</reference>
<dbReference type="PANTHER" id="PTHR12601">
    <property type="entry name" value="EUKARYOTIC TRANSLATION INITIATION FACTOR 3 SUBUNIT EIF-3"/>
    <property type="match status" value="1"/>
</dbReference>